<sequence>MSKFFLNNQSLNINDFETFRAGVIQLMSIEKKQEHIFLRNESCYQIHHFANRIFQNLHDIDIFNLYNFFAKLSPCDVEVQDETTANNYCANDINGFLGIDFNGQAITEHKKVVDIDSYINWIQFYQTNFEQLIAFLGSYVVTKNFEKSYSSLSSDAQKSIKEEFEKAAKRNLATRFYPDTKIVKDVSVSKKCTVYELRVYQPVALRVYFNEIGNTVYLASIEQKSNPDQNEDINKAEKLLKLINETNNRR</sequence>
<dbReference type="RefSeq" id="WP_241292742.1">
    <property type="nucleotide sequence ID" value="NZ_JAKZGR010000004.1"/>
</dbReference>
<organism evidence="1 2">
    <name type="scientific">Belliella kenyensis</name>
    <dbReference type="NCBI Taxonomy" id="1472724"/>
    <lineage>
        <taxon>Bacteria</taxon>
        <taxon>Pseudomonadati</taxon>
        <taxon>Bacteroidota</taxon>
        <taxon>Cytophagia</taxon>
        <taxon>Cytophagales</taxon>
        <taxon>Cyclobacteriaceae</taxon>
        <taxon>Belliella</taxon>
    </lineage>
</organism>
<comment type="caution">
    <text evidence="1">The sequence shown here is derived from an EMBL/GenBank/DDBJ whole genome shotgun (WGS) entry which is preliminary data.</text>
</comment>
<gene>
    <name evidence="1" type="ORF">ACFOUP_06920</name>
</gene>
<dbReference type="EMBL" id="JBHSAV010000017">
    <property type="protein sequence ID" value="MFC3976101.1"/>
    <property type="molecule type" value="Genomic_DNA"/>
</dbReference>
<accession>A0ABV8EJW7</accession>
<dbReference type="Proteomes" id="UP001595766">
    <property type="component" value="Unassembled WGS sequence"/>
</dbReference>
<protein>
    <submittedName>
        <fullName evidence="1">Uncharacterized protein</fullName>
    </submittedName>
</protein>
<name>A0ABV8EJW7_9BACT</name>
<reference evidence="2" key="1">
    <citation type="journal article" date="2019" name="Int. J. Syst. Evol. Microbiol.">
        <title>The Global Catalogue of Microorganisms (GCM) 10K type strain sequencing project: providing services to taxonomists for standard genome sequencing and annotation.</title>
        <authorList>
            <consortium name="The Broad Institute Genomics Platform"/>
            <consortium name="The Broad Institute Genome Sequencing Center for Infectious Disease"/>
            <person name="Wu L."/>
            <person name="Ma J."/>
        </authorList>
    </citation>
    <scope>NUCLEOTIDE SEQUENCE [LARGE SCALE GENOMIC DNA]</scope>
    <source>
        <strain evidence="2">CECT 8551</strain>
    </source>
</reference>
<keyword evidence="2" id="KW-1185">Reference proteome</keyword>
<evidence type="ECO:0000313" key="2">
    <source>
        <dbReference type="Proteomes" id="UP001595766"/>
    </source>
</evidence>
<evidence type="ECO:0000313" key="1">
    <source>
        <dbReference type="EMBL" id="MFC3976101.1"/>
    </source>
</evidence>
<proteinExistence type="predicted"/>